<dbReference type="InterPro" id="IPR050565">
    <property type="entry name" value="LYPA1-2/EST-like"/>
</dbReference>
<evidence type="ECO:0000256" key="5">
    <source>
        <dbReference type="ARBA" id="ARBA00029392"/>
    </source>
</evidence>
<dbReference type="GO" id="GO:0052689">
    <property type="term" value="F:carboxylic ester hydrolase activity"/>
    <property type="evidence" value="ECO:0007669"/>
    <property type="project" value="TreeGrafter"/>
</dbReference>
<sequence>MPELLSTVVIEPTAVHTATVIWLHGLGDSGIGWLFLTEELGPRYPYIKWILPNAPLKAITSFGEGALVNAWFNINSFEKKAHLEKIDDEGMLESVGLVDQLIQNEINHGIPSQRILLGGFSQGCVISLLTAVSTSHHLAGVVACSGWLALGERLDTFGSEMNKQIPILMCHGEEDTVVAFRFGKATAKYLAKKGYSIQFNNYPELAHAAEPKEIEDISEFIAKRLLVISKL</sequence>
<proteinExistence type="inferred from homology"/>
<dbReference type="InterPro" id="IPR003140">
    <property type="entry name" value="PLipase/COase/thioEstase"/>
</dbReference>
<comment type="function">
    <text evidence="5">Hydrolyzes fatty acids from S-acylated cysteine residues in proteins with a strong preference for palmitoylated G-alpha proteins over other acyl substrates. Mediates the deacylation of G-alpha proteins such as GPA1 in vivo, but has weak or no activity toward palmitoylated Ras proteins. Has weak lysophospholipase activity in vitro; however such activity may not exist in vivo.</text>
</comment>
<evidence type="ECO:0000313" key="9">
    <source>
        <dbReference type="EMBL" id="KAG2212865.1"/>
    </source>
</evidence>
<gene>
    <name evidence="9" type="ORF">INT46_009657</name>
</gene>
<evidence type="ECO:0000256" key="3">
    <source>
        <dbReference type="ARBA" id="ARBA00014923"/>
    </source>
</evidence>
<evidence type="ECO:0000256" key="6">
    <source>
        <dbReference type="ARBA" id="ARBA00031195"/>
    </source>
</evidence>
<dbReference type="OrthoDB" id="2418081at2759"/>
<dbReference type="AlphaFoldDB" id="A0A8H7RLZ7"/>
<dbReference type="PANTHER" id="PTHR10655:SF17">
    <property type="entry name" value="LYSOPHOSPHOLIPASE-LIKE PROTEIN 1"/>
    <property type="match status" value="1"/>
</dbReference>
<dbReference type="SUPFAM" id="SSF53474">
    <property type="entry name" value="alpha/beta-Hydrolases"/>
    <property type="match status" value="1"/>
</dbReference>
<dbReference type="EMBL" id="JAEPRC010000044">
    <property type="protein sequence ID" value="KAG2212865.1"/>
    <property type="molecule type" value="Genomic_DNA"/>
</dbReference>
<evidence type="ECO:0000256" key="2">
    <source>
        <dbReference type="ARBA" id="ARBA00012423"/>
    </source>
</evidence>
<keyword evidence="4" id="KW-0378">Hydrolase</keyword>
<accession>A0A8H7RLZ7</accession>
<evidence type="ECO:0000256" key="4">
    <source>
        <dbReference type="ARBA" id="ARBA00022801"/>
    </source>
</evidence>
<evidence type="ECO:0000256" key="1">
    <source>
        <dbReference type="ARBA" id="ARBA00006499"/>
    </source>
</evidence>
<protein>
    <recommendedName>
        <fullName evidence="3">Acyl-protein thioesterase 1</fullName>
        <ecNumber evidence="2">3.1.2.22</ecNumber>
    </recommendedName>
    <alternativeName>
        <fullName evidence="6">Palmitoyl-protein hydrolase</fullName>
    </alternativeName>
</protein>
<name>A0A8H7RLZ7_9FUNG</name>
<evidence type="ECO:0000313" key="10">
    <source>
        <dbReference type="Proteomes" id="UP000650833"/>
    </source>
</evidence>
<dbReference type="Proteomes" id="UP000650833">
    <property type="component" value="Unassembled WGS sequence"/>
</dbReference>
<dbReference type="PANTHER" id="PTHR10655">
    <property type="entry name" value="LYSOPHOSPHOLIPASE-RELATED"/>
    <property type="match status" value="1"/>
</dbReference>
<dbReference type="GO" id="GO:0005737">
    <property type="term" value="C:cytoplasm"/>
    <property type="evidence" value="ECO:0007669"/>
    <property type="project" value="TreeGrafter"/>
</dbReference>
<keyword evidence="10" id="KW-1185">Reference proteome</keyword>
<comment type="caution">
    <text evidence="9">The sequence shown here is derived from an EMBL/GenBank/DDBJ whole genome shotgun (WGS) entry which is preliminary data.</text>
</comment>
<dbReference type="Pfam" id="PF02230">
    <property type="entry name" value="Abhydrolase_2"/>
    <property type="match status" value="1"/>
</dbReference>
<comment type="catalytic activity">
    <reaction evidence="7">
        <text>S-hexadecanoyl-L-cysteinyl-[protein] + H2O = L-cysteinyl-[protein] + hexadecanoate + H(+)</text>
        <dbReference type="Rhea" id="RHEA:19233"/>
        <dbReference type="Rhea" id="RHEA-COMP:10131"/>
        <dbReference type="Rhea" id="RHEA-COMP:11032"/>
        <dbReference type="ChEBI" id="CHEBI:7896"/>
        <dbReference type="ChEBI" id="CHEBI:15377"/>
        <dbReference type="ChEBI" id="CHEBI:15378"/>
        <dbReference type="ChEBI" id="CHEBI:29950"/>
        <dbReference type="ChEBI" id="CHEBI:74151"/>
        <dbReference type="EC" id="3.1.2.22"/>
    </reaction>
</comment>
<organism evidence="9 10">
    <name type="scientific">Mucor plumbeus</name>
    <dbReference type="NCBI Taxonomy" id="97098"/>
    <lineage>
        <taxon>Eukaryota</taxon>
        <taxon>Fungi</taxon>
        <taxon>Fungi incertae sedis</taxon>
        <taxon>Mucoromycota</taxon>
        <taxon>Mucoromycotina</taxon>
        <taxon>Mucoromycetes</taxon>
        <taxon>Mucorales</taxon>
        <taxon>Mucorineae</taxon>
        <taxon>Mucoraceae</taxon>
        <taxon>Mucor</taxon>
    </lineage>
</organism>
<dbReference type="InterPro" id="IPR029058">
    <property type="entry name" value="AB_hydrolase_fold"/>
</dbReference>
<reference evidence="9" key="1">
    <citation type="submission" date="2020-12" db="EMBL/GenBank/DDBJ databases">
        <title>Metabolic potential, ecology and presence of endohyphal bacteria is reflected in genomic diversity of Mucoromycotina.</title>
        <authorList>
            <person name="Muszewska A."/>
            <person name="Okrasinska A."/>
            <person name="Steczkiewicz K."/>
            <person name="Drgas O."/>
            <person name="Orlowska M."/>
            <person name="Perlinska-Lenart U."/>
            <person name="Aleksandrzak-Piekarczyk T."/>
            <person name="Szatraj K."/>
            <person name="Zielenkiewicz U."/>
            <person name="Pilsyk S."/>
            <person name="Malc E."/>
            <person name="Mieczkowski P."/>
            <person name="Kruszewska J.S."/>
            <person name="Biernat P."/>
            <person name="Pawlowska J."/>
        </authorList>
    </citation>
    <scope>NUCLEOTIDE SEQUENCE</scope>
    <source>
        <strain evidence="9">CBS 226.32</strain>
    </source>
</reference>
<dbReference type="EC" id="3.1.2.22" evidence="2"/>
<dbReference type="Gene3D" id="3.40.50.1820">
    <property type="entry name" value="alpha/beta hydrolase"/>
    <property type="match status" value="1"/>
</dbReference>
<comment type="similarity">
    <text evidence="1">Belongs to the AB hydrolase superfamily. AB hydrolase 2 family.</text>
</comment>
<evidence type="ECO:0000259" key="8">
    <source>
        <dbReference type="Pfam" id="PF02230"/>
    </source>
</evidence>
<feature type="domain" description="Phospholipase/carboxylesterase/thioesterase" evidence="8">
    <location>
        <begin position="7"/>
        <end position="223"/>
    </location>
</feature>
<evidence type="ECO:0000256" key="7">
    <source>
        <dbReference type="ARBA" id="ARBA00047337"/>
    </source>
</evidence>
<dbReference type="GO" id="GO:0008474">
    <property type="term" value="F:palmitoyl-(protein) hydrolase activity"/>
    <property type="evidence" value="ECO:0007669"/>
    <property type="project" value="UniProtKB-EC"/>
</dbReference>